<evidence type="ECO:0000259" key="2">
    <source>
        <dbReference type="PROSITE" id="PS50177"/>
    </source>
</evidence>
<accession>A0ABR2IE30</accession>
<feature type="domain" description="NTF2" evidence="2">
    <location>
        <begin position="8"/>
        <end position="122"/>
    </location>
</feature>
<dbReference type="Proteomes" id="UP001470230">
    <property type="component" value="Unassembled WGS sequence"/>
</dbReference>
<evidence type="ECO:0000313" key="3">
    <source>
        <dbReference type="EMBL" id="KAK8860953.1"/>
    </source>
</evidence>
<dbReference type="Gene3D" id="3.10.450.50">
    <property type="match status" value="1"/>
</dbReference>
<name>A0ABR2IE30_9EUKA</name>
<feature type="region of interest" description="Disordered" evidence="1">
    <location>
        <begin position="133"/>
        <end position="217"/>
    </location>
</feature>
<feature type="compositionally biased region" description="Low complexity" evidence="1">
    <location>
        <begin position="165"/>
        <end position="186"/>
    </location>
</feature>
<feature type="compositionally biased region" description="Polar residues" evidence="1">
    <location>
        <begin position="141"/>
        <end position="158"/>
    </location>
</feature>
<reference evidence="3 4" key="1">
    <citation type="submission" date="2024-04" db="EMBL/GenBank/DDBJ databases">
        <title>Tritrichomonas musculus Genome.</title>
        <authorList>
            <person name="Alves-Ferreira E."/>
            <person name="Grigg M."/>
            <person name="Lorenzi H."/>
            <person name="Galac M."/>
        </authorList>
    </citation>
    <scope>NUCLEOTIDE SEQUENCE [LARGE SCALE GENOMIC DNA]</scope>
    <source>
        <strain evidence="3 4">EAF2021</strain>
    </source>
</reference>
<dbReference type="SUPFAM" id="SSF54427">
    <property type="entry name" value="NTF2-like"/>
    <property type="match status" value="1"/>
</dbReference>
<dbReference type="PROSITE" id="PS50177">
    <property type="entry name" value="NTF2_DOMAIN"/>
    <property type="match status" value="1"/>
</dbReference>
<organism evidence="3 4">
    <name type="scientific">Tritrichomonas musculus</name>
    <dbReference type="NCBI Taxonomy" id="1915356"/>
    <lineage>
        <taxon>Eukaryota</taxon>
        <taxon>Metamonada</taxon>
        <taxon>Parabasalia</taxon>
        <taxon>Tritrichomonadida</taxon>
        <taxon>Tritrichomonadidae</taxon>
        <taxon>Tritrichomonas</taxon>
    </lineage>
</organism>
<dbReference type="EMBL" id="JAPFFF010000018">
    <property type="protein sequence ID" value="KAK8860953.1"/>
    <property type="molecule type" value="Genomic_DNA"/>
</dbReference>
<dbReference type="InterPro" id="IPR018222">
    <property type="entry name" value="Nuclear_transport_factor_2_euk"/>
</dbReference>
<evidence type="ECO:0000313" key="4">
    <source>
        <dbReference type="Proteomes" id="UP001470230"/>
    </source>
</evidence>
<dbReference type="InterPro" id="IPR032710">
    <property type="entry name" value="NTF2-like_dom_sf"/>
</dbReference>
<sequence length="217" mass="24848">MEPNIEEWANEFITAYYSSVVYSKKDVSKFYDPDNAIIYRESLPEKTGVKLSEANNILCPYIGKGDKLFVTQFNTVPTEKGFNLSVFGRIIVNEKTNHFAQFFTIGFFENRAAIISDSLLSINVDENIQQELIEIPRPPRNKQNTSRQSSKNDIPQQTQKKDNENNNNSNNNNINNNSSNDKNGNNTQPTQSKNQRPLEHKSSNNKPKNSKFFFSPE</sequence>
<evidence type="ECO:0000256" key="1">
    <source>
        <dbReference type="SAM" id="MobiDB-lite"/>
    </source>
</evidence>
<proteinExistence type="predicted"/>
<comment type="caution">
    <text evidence="3">The sequence shown here is derived from an EMBL/GenBank/DDBJ whole genome shotgun (WGS) entry which is preliminary data.</text>
</comment>
<protein>
    <recommendedName>
        <fullName evidence="2">NTF2 domain-containing protein</fullName>
    </recommendedName>
</protein>
<feature type="compositionally biased region" description="Low complexity" evidence="1">
    <location>
        <begin position="204"/>
        <end position="217"/>
    </location>
</feature>
<gene>
    <name evidence="3" type="ORF">M9Y10_012645</name>
</gene>
<keyword evidence="4" id="KW-1185">Reference proteome</keyword>